<sequence length="257" mass="27786">MCINISPGSFVHFTRNHPATFRHFSDQQCPLPMDHQYPRSPVYASAPPTPGNGDLETGHVAVHPRPPPPATATLARGLPVSPLHLGGGAPIRNRNSSCEGGHDPSALLVGATLITALAFLIGTFIPGGYWPQDTPAWSHGRQVLYHAGDPIMRDLHRPRYWVFRAASWVGVASSMVLTLSLLVGAAAGSRHVRWSFAVAYSSLLLTFAVSQTKTHLSLDVVVWLAVLFVSWLLTTTSIRGENRARIMKLLCCSGGDN</sequence>
<reference evidence="3 4" key="2">
    <citation type="submission" date="2024-10" db="EMBL/GenBank/DDBJ databases">
        <authorList>
            <person name="Ryan C."/>
        </authorList>
    </citation>
    <scope>NUCLEOTIDE SEQUENCE [LARGE SCALE GENOMIC DNA]</scope>
</reference>
<dbReference type="EMBL" id="OZ075123">
    <property type="protein sequence ID" value="CAL4913606.1"/>
    <property type="molecule type" value="Genomic_DNA"/>
</dbReference>
<feature type="domain" description="PGG" evidence="2">
    <location>
        <begin position="106"/>
        <end position="208"/>
    </location>
</feature>
<evidence type="ECO:0000256" key="1">
    <source>
        <dbReference type="SAM" id="Phobius"/>
    </source>
</evidence>
<feature type="transmembrane region" description="Helical" evidence="1">
    <location>
        <begin position="194"/>
        <end position="214"/>
    </location>
</feature>
<feature type="transmembrane region" description="Helical" evidence="1">
    <location>
        <begin position="165"/>
        <end position="187"/>
    </location>
</feature>
<keyword evidence="1" id="KW-1133">Transmembrane helix</keyword>
<keyword evidence="4" id="KW-1185">Reference proteome</keyword>
<keyword evidence="1" id="KW-0472">Membrane</keyword>
<organism evidence="3 4">
    <name type="scientific">Urochloa decumbens</name>
    <dbReference type="NCBI Taxonomy" id="240449"/>
    <lineage>
        <taxon>Eukaryota</taxon>
        <taxon>Viridiplantae</taxon>
        <taxon>Streptophyta</taxon>
        <taxon>Embryophyta</taxon>
        <taxon>Tracheophyta</taxon>
        <taxon>Spermatophyta</taxon>
        <taxon>Magnoliopsida</taxon>
        <taxon>Liliopsida</taxon>
        <taxon>Poales</taxon>
        <taxon>Poaceae</taxon>
        <taxon>PACMAD clade</taxon>
        <taxon>Panicoideae</taxon>
        <taxon>Panicodae</taxon>
        <taxon>Paniceae</taxon>
        <taxon>Melinidinae</taxon>
        <taxon>Urochloa</taxon>
    </lineage>
</organism>
<dbReference type="AlphaFoldDB" id="A0ABC8WU22"/>
<feature type="transmembrane region" description="Helical" evidence="1">
    <location>
        <begin position="106"/>
        <end position="125"/>
    </location>
</feature>
<accession>A0ABC8WU22</accession>
<reference evidence="4" key="1">
    <citation type="submission" date="2024-06" db="EMBL/GenBank/DDBJ databases">
        <authorList>
            <person name="Ryan C."/>
        </authorList>
    </citation>
    <scope>NUCLEOTIDE SEQUENCE [LARGE SCALE GENOMIC DNA]</scope>
</reference>
<evidence type="ECO:0000313" key="4">
    <source>
        <dbReference type="Proteomes" id="UP001497457"/>
    </source>
</evidence>
<evidence type="ECO:0000313" key="3">
    <source>
        <dbReference type="EMBL" id="CAL4913606.1"/>
    </source>
</evidence>
<dbReference type="InterPro" id="IPR026961">
    <property type="entry name" value="PGG_dom"/>
</dbReference>
<proteinExistence type="predicted"/>
<dbReference type="Proteomes" id="UP001497457">
    <property type="component" value="Chromosome 13rd"/>
</dbReference>
<gene>
    <name evidence="3" type="ORF">URODEC1_LOCUS16359</name>
</gene>
<name>A0ABC8WU22_9POAL</name>
<protein>
    <recommendedName>
        <fullName evidence="2">PGG domain-containing protein</fullName>
    </recommendedName>
</protein>
<evidence type="ECO:0000259" key="2">
    <source>
        <dbReference type="Pfam" id="PF13962"/>
    </source>
</evidence>
<dbReference type="Pfam" id="PF13962">
    <property type="entry name" value="PGG"/>
    <property type="match status" value="1"/>
</dbReference>
<feature type="transmembrane region" description="Helical" evidence="1">
    <location>
        <begin position="220"/>
        <end position="238"/>
    </location>
</feature>
<keyword evidence="1" id="KW-0812">Transmembrane</keyword>